<proteinExistence type="predicted"/>
<dbReference type="EMBL" id="VUJU01004411">
    <property type="protein sequence ID" value="KAF0754431.1"/>
    <property type="molecule type" value="Genomic_DNA"/>
</dbReference>
<evidence type="ECO:0000313" key="1">
    <source>
        <dbReference type="EMBL" id="KAF0754431.1"/>
    </source>
</evidence>
<dbReference type="Proteomes" id="UP000478052">
    <property type="component" value="Unassembled WGS sequence"/>
</dbReference>
<comment type="caution">
    <text evidence="1">The sequence shown here is derived from an EMBL/GenBank/DDBJ whole genome shotgun (WGS) entry which is preliminary data.</text>
</comment>
<dbReference type="AlphaFoldDB" id="A0A6G0YEF8"/>
<keyword evidence="2" id="KW-1185">Reference proteome</keyword>
<organism evidence="1 2">
    <name type="scientific">Aphis craccivora</name>
    <name type="common">Cowpea aphid</name>
    <dbReference type="NCBI Taxonomy" id="307492"/>
    <lineage>
        <taxon>Eukaryota</taxon>
        <taxon>Metazoa</taxon>
        <taxon>Ecdysozoa</taxon>
        <taxon>Arthropoda</taxon>
        <taxon>Hexapoda</taxon>
        <taxon>Insecta</taxon>
        <taxon>Pterygota</taxon>
        <taxon>Neoptera</taxon>
        <taxon>Paraneoptera</taxon>
        <taxon>Hemiptera</taxon>
        <taxon>Sternorrhyncha</taxon>
        <taxon>Aphidomorpha</taxon>
        <taxon>Aphidoidea</taxon>
        <taxon>Aphididae</taxon>
        <taxon>Aphidini</taxon>
        <taxon>Aphis</taxon>
        <taxon>Aphis</taxon>
    </lineage>
</organism>
<accession>A0A6G0YEF8</accession>
<evidence type="ECO:0000313" key="2">
    <source>
        <dbReference type="Proteomes" id="UP000478052"/>
    </source>
</evidence>
<sequence length="136" mass="15717">MLDGDTLLPGTVYCLLIERTVASQKPSREASWRVEVPRAKSTGSYSNFCRHQQNWYRSGKIFPPIDNVFLSIFPLKDIDSHRDFDIHITTNDPDFKLNMKTFITRIGGTDVKNFIKCVLQRIFSYELSSKCSWTGF</sequence>
<reference evidence="1 2" key="1">
    <citation type="submission" date="2019-08" db="EMBL/GenBank/DDBJ databases">
        <title>Whole genome of Aphis craccivora.</title>
        <authorList>
            <person name="Voronova N.V."/>
            <person name="Shulinski R.S."/>
            <person name="Bandarenka Y.V."/>
            <person name="Zhorov D.G."/>
            <person name="Warner D."/>
        </authorList>
    </citation>
    <scope>NUCLEOTIDE SEQUENCE [LARGE SCALE GENOMIC DNA]</scope>
    <source>
        <strain evidence="1">180601</strain>
        <tissue evidence="1">Whole Body</tissue>
    </source>
</reference>
<name>A0A6G0YEF8_APHCR</name>
<gene>
    <name evidence="1" type="ORF">FWK35_00017769</name>
</gene>
<protein>
    <submittedName>
        <fullName evidence="1">DUF4806 domain-containing protein</fullName>
    </submittedName>
</protein>